<dbReference type="EMBL" id="CADCVQ010000119">
    <property type="protein sequence ID" value="CAA9512661.1"/>
    <property type="molecule type" value="Genomic_DNA"/>
</dbReference>
<evidence type="ECO:0000313" key="2">
    <source>
        <dbReference type="EMBL" id="CAA9512661.1"/>
    </source>
</evidence>
<name>A0A6J4T464_9ACTN</name>
<proteinExistence type="predicted"/>
<gene>
    <name evidence="2" type="ORF">AVDCRST_MAG67-2880</name>
</gene>
<protein>
    <submittedName>
        <fullName evidence="2">Uncharacterized protein</fullName>
    </submittedName>
</protein>
<organism evidence="2">
    <name type="scientific">uncultured Solirubrobacteraceae bacterium</name>
    <dbReference type="NCBI Taxonomy" id="1162706"/>
    <lineage>
        <taxon>Bacteria</taxon>
        <taxon>Bacillati</taxon>
        <taxon>Actinomycetota</taxon>
        <taxon>Thermoleophilia</taxon>
        <taxon>Solirubrobacterales</taxon>
        <taxon>Solirubrobacteraceae</taxon>
        <taxon>environmental samples</taxon>
    </lineage>
</organism>
<feature type="non-terminal residue" evidence="2">
    <location>
        <position position="1"/>
    </location>
</feature>
<evidence type="ECO:0000256" key="1">
    <source>
        <dbReference type="SAM" id="MobiDB-lite"/>
    </source>
</evidence>
<accession>A0A6J4T464</accession>
<feature type="non-terminal residue" evidence="2">
    <location>
        <position position="42"/>
    </location>
</feature>
<reference evidence="2" key="1">
    <citation type="submission" date="2020-02" db="EMBL/GenBank/DDBJ databases">
        <authorList>
            <person name="Meier V. D."/>
        </authorList>
    </citation>
    <scope>NUCLEOTIDE SEQUENCE</scope>
    <source>
        <strain evidence="2">AVDCRST_MAG67</strain>
    </source>
</reference>
<feature type="region of interest" description="Disordered" evidence="1">
    <location>
        <begin position="20"/>
        <end position="42"/>
    </location>
</feature>
<dbReference type="AlphaFoldDB" id="A0A6J4T464"/>
<sequence>CGARGLRVLKLTSRPGCRLLPADRDVPEPAAAAPPSRARRSC</sequence>